<evidence type="ECO:0000313" key="5">
    <source>
        <dbReference type="Proteomes" id="UP001431783"/>
    </source>
</evidence>
<dbReference type="InterPro" id="IPR047865">
    <property type="entry name" value="Ribosomal_uL10_bac_type"/>
</dbReference>
<comment type="caution">
    <text evidence="4">The sequence shown here is derived from an EMBL/GenBank/DDBJ whole genome shotgun (WGS) entry which is preliminary data.</text>
</comment>
<reference evidence="4 5" key="1">
    <citation type="submission" date="2023-03" db="EMBL/GenBank/DDBJ databases">
        <title>Genome insight into feeding habits of ladybird beetles.</title>
        <authorList>
            <person name="Li H.-S."/>
            <person name="Huang Y.-H."/>
            <person name="Pang H."/>
        </authorList>
    </citation>
    <scope>NUCLEOTIDE SEQUENCE [LARGE SCALE GENOMIC DNA]</scope>
    <source>
        <strain evidence="4">SYSU_2023b</strain>
        <tissue evidence="4">Whole body</tissue>
    </source>
</reference>
<dbReference type="InterPro" id="IPR043141">
    <property type="entry name" value="Ribosomal_uL10-like_sf"/>
</dbReference>
<organism evidence="4 5">
    <name type="scientific">Henosepilachna vigintioctopunctata</name>
    <dbReference type="NCBI Taxonomy" id="420089"/>
    <lineage>
        <taxon>Eukaryota</taxon>
        <taxon>Metazoa</taxon>
        <taxon>Ecdysozoa</taxon>
        <taxon>Arthropoda</taxon>
        <taxon>Hexapoda</taxon>
        <taxon>Insecta</taxon>
        <taxon>Pterygota</taxon>
        <taxon>Neoptera</taxon>
        <taxon>Endopterygota</taxon>
        <taxon>Coleoptera</taxon>
        <taxon>Polyphaga</taxon>
        <taxon>Cucujiformia</taxon>
        <taxon>Coccinelloidea</taxon>
        <taxon>Coccinellidae</taxon>
        <taxon>Epilachninae</taxon>
        <taxon>Epilachnini</taxon>
        <taxon>Henosepilachna</taxon>
    </lineage>
</organism>
<evidence type="ECO:0000256" key="1">
    <source>
        <dbReference type="ARBA" id="ARBA00008889"/>
    </source>
</evidence>
<sequence>MIFTRKPLLEILNPFVQTKRLRGKINIQKPKPPHFVKATYLALTKPFFHNPKKNLPLIDLCTKASPTRKEEIENPFQKILAQEALGYFQSSKLIAFYHANPMNSIDHFKAFAAFHKEGMLMKGLGKKTLEMAIKGTPYEAVLDIYVSRNMIVFSSEPKIKQLLKISKRFPQLILMAGVYEGKFLHIDDLIKYSSIPNLETAQAMLAQNLKSSASKLHRQLNSHQTSLLALLNDRQKQISDSSE</sequence>
<dbReference type="EMBL" id="JARQZJ010000062">
    <property type="protein sequence ID" value="KAK9879731.1"/>
    <property type="molecule type" value="Genomic_DNA"/>
</dbReference>
<name>A0AAW1U7Y5_9CUCU</name>
<dbReference type="AlphaFoldDB" id="A0AAW1U7Y5"/>
<gene>
    <name evidence="4" type="ORF">WA026_006791</name>
</gene>
<dbReference type="SUPFAM" id="SSF160369">
    <property type="entry name" value="Ribosomal protein L10-like"/>
    <property type="match status" value="1"/>
</dbReference>
<protein>
    <recommendedName>
        <fullName evidence="2">Large ribosomal subunit protein uL10m</fullName>
    </recommendedName>
    <alternativeName>
        <fullName evidence="3">39S ribosomal protein L10, mitochondrial</fullName>
    </alternativeName>
</protein>
<evidence type="ECO:0000313" key="4">
    <source>
        <dbReference type="EMBL" id="KAK9879731.1"/>
    </source>
</evidence>
<dbReference type="Proteomes" id="UP001431783">
    <property type="component" value="Unassembled WGS sequence"/>
</dbReference>
<accession>A0AAW1U7Y5</accession>
<keyword evidence="5" id="KW-1185">Reference proteome</keyword>
<dbReference type="Gene3D" id="3.30.70.1730">
    <property type="match status" value="1"/>
</dbReference>
<comment type="similarity">
    <text evidence="1">Belongs to the universal ribosomal protein uL10 family.</text>
</comment>
<evidence type="ECO:0000256" key="3">
    <source>
        <dbReference type="ARBA" id="ARBA00035716"/>
    </source>
</evidence>
<dbReference type="PANTHER" id="PTHR11560">
    <property type="entry name" value="39S RIBOSOMAL PROTEIN L10, MITOCHONDRIAL"/>
    <property type="match status" value="1"/>
</dbReference>
<proteinExistence type="inferred from homology"/>
<evidence type="ECO:0000256" key="2">
    <source>
        <dbReference type="ARBA" id="ARBA00035707"/>
    </source>
</evidence>